<dbReference type="PANTHER" id="PTHR30093:SF2">
    <property type="entry name" value="TYPE II SECRETION SYSTEM PROTEIN H"/>
    <property type="match status" value="1"/>
</dbReference>
<protein>
    <submittedName>
        <fullName evidence="3">DUF1559 domain-containing protein</fullName>
    </submittedName>
</protein>
<dbReference type="SUPFAM" id="SSF54523">
    <property type="entry name" value="Pili subunits"/>
    <property type="match status" value="1"/>
</dbReference>
<dbReference type="PANTHER" id="PTHR30093">
    <property type="entry name" value="GENERAL SECRETION PATHWAY PROTEIN G"/>
    <property type="match status" value="1"/>
</dbReference>
<feature type="transmembrane region" description="Helical" evidence="1">
    <location>
        <begin position="6"/>
        <end position="29"/>
    </location>
</feature>
<keyword evidence="1" id="KW-0472">Membrane</keyword>
<sequence length="236" mass="25673">MNRSKFTLIELLVVIAIIAILAGMLLPALNRARESARTSSCVNNQKQCMTALLMYADDYGAIAGTIQDGGGSKTWGYRLSLLNYLPRGPVLECPAMNGTAGKINPAGSGNFYFMYGIYRSWTDDIEGGNHYTANLKPELGDFARSIPYHTFYLLPGQMRRPSATMVLADSVEMAGTGLKGNCAAFGSTEFLWLGHGDRLNTAFGDGHVKTMNVNDLKSSPMKVKKVRRADGTELTL</sequence>
<evidence type="ECO:0000259" key="2">
    <source>
        <dbReference type="Pfam" id="PF07596"/>
    </source>
</evidence>
<evidence type="ECO:0000256" key="1">
    <source>
        <dbReference type="SAM" id="Phobius"/>
    </source>
</evidence>
<evidence type="ECO:0000313" key="3">
    <source>
        <dbReference type="EMBL" id="MST97412.1"/>
    </source>
</evidence>
<keyword evidence="1" id="KW-0812">Transmembrane</keyword>
<keyword evidence="1" id="KW-1133">Transmembrane helix</keyword>
<name>A0A844G3B3_9BACT</name>
<feature type="domain" description="DUF1559" evidence="2">
    <location>
        <begin position="31"/>
        <end position="92"/>
    </location>
</feature>
<dbReference type="NCBIfam" id="TIGR02532">
    <property type="entry name" value="IV_pilin_GFxxxE"/>
    <property type="match status" value="1"/>
</dbReference>
<organism evidence="3 4">
    <name type="scientific">Victivallis lenta</name>
    <dbReference type="NCBI Taxonomy" id="2606640"/>
    <lineage>
        <taxon>Bacteria</taxon>
        <taxon>Pseudomonadati</taxon>
        <taxon>Lentisphaerota</taxon>
        <taxon>Lentisphaeria</taxon>
        <taxon>Victivallales</taxon>
        <taxon>Victivallaceae</taxon>
        <taxon>Victivallis</taxon>
    </lineage>
</organism>
<dbReference type="AlphaFoldDB" id="A0A844G3B3"/>
<proteinExistence type="predicted"/>
<dbReference type="EMBL" id="VUNS01000010">
    <property type="protein sequence ID" value="MST97412.1"/>
    <property type="molecule type" value="Genomic_DNA"/>
</dbReference>
<dbReference type="Proteomes" id="UP000435649">
    <property type="component" value="Unassembled WGS sequence"/>
</dbReference>
<comment type="caution">
    <text evidence="3">The sequence shown here is derived from an EMBL/GenBank/DDBJ whole genome shotgun (WGS) entry which is preliminary data.</text>
</comment>
<dbReference type="InterPro" id="IPR045584">
    <property type="entry name" value="Pilin-like"/>
</dbReference>
<dbReference type="Gene3D" id="3.30.700.10">
    <property type="entry name" value="Glycoprotein, Type 4 Pilin"/>
    <property type="match status" value="1"/>
</dbReference>
<gene>
    <name evidence="3" type="ORF">FYJ85_10205</name>
</gene>
<evidence type="ECO:0000313" key="4">
    <source>
        <dbReference type="Proteomes" id="UP000435649"/>
    </source>
</evidence>
<dbReference type="Pfam" id="PF07596">
    <property type="entry name" value="SBP_bac_10"/>
    <property type="match status" value="1"/>
</dbReference>
<dbReference type="RefSeq" id="WP_154418332.1">
    <property type="nucleotide sequence ID" value="NZ_CALXOB010000043.1"/>
</dbReference>
<reference evidence="3 4" key="1">
    <citation type="submission" date="2019-08" db="EMBL/GenBank/DDBJ databases">
        <title>In-depth cultivation of the pig gut microbiome towards novel bacterial diversity and tailored functional studies.</title>
        <authorList>
            <person name="Wylensek D."/>
            <person name="Hitch T.C.A."/>
            <person name="Clavel T."/>
        </authorList>
    </citation>
    <scope>NUCLEOTIDE SEQUENCE [LARGE SCALE GENOMIC DNA]</scope>
    <source>
        <strain evidence="3 4">BBE-744-WT-12</strain>
    </source>
</reference>
<keyword evidence="4" id="KW-1185">Reference proteome</keyword>
<dbReference type="InterPro" id="IPR011453">
    <property type="entry name" value="DUF1559"/>
</dbReference>
<dbReference type="Pfam" id="PF07963">
    <property type="entry name" value="N_methyl"/>
    <property type="match status" value="1"/>
</dbReference>
<dbReference type="InterPro" id="IPR012902">
    <property type="entry name" value="N_methyl_site"/>
</dbReference>
<accession>A0A844G3B3</accession>